<reference evidence="1 2" key="1">
    <citation type="submission" date="2016-03" db="EMBL/GenBank/DDBJ databases">
        <authorList>
            <person name="Ploux O."/>
        </authorList>
    </citation>
    <scope>NUCLEOTIDE SEQUENCE [LARGE SCALE GENOMIC DNA]</scope>
    <source>
        <strain evidence="1 2">R-45371</strain>
    </source>
</reference>
<dbReference type="EMBL" id="LUUH01000110">
    <property type="protein sequence ID" value="OAH96628.1"/>
    <property type="molecule type" value="Genomic_DNA"/>
</dbReference>
<name>A0A177LVR8_METMH</name>
<protein>
    <recommendedName>
        <fullName evidence="3">Response regulatory domain-containing protein</fullName>
    </recommendedName>
</protein>
<evidence type="ECO:0000313" key="2">
    <source>
        <dbReference type="Proteomes" id="UP000077763"/>
    </source>
</evidence>
<proteinExistence type="predicted"/>
<dbReference type="InterPro" id="IPR011006">
    <property type="entry name" value="CheY-like_superfamily"/>
</dbReference>
<accession>A0A177LVR8</accession>
<dbReference type="Gene3D" id="3.40.50.2300">
    <property type="match status" value="1"/>
</dbReference>
<comment type="caution">
    <text evidence="1">The sequence shown here is derived from an EMBL/GenBank/DDBJ whole genome shotgun (WGS) entry which is preliminary data.</text>
</comment>
<dbReference type="AlphaFoldDB" id="A0A177LVR8"/>
<organism evidence="1 2">
    <name type="scientific">Methylomonas methanica</name>
    <dbReference type="NCBI Taxonomy" id="421"/>
    <lineage>
        <taxon>Bacteria</taxon>
        <taxon>Pseudomonadati</taxon>
        <taxon>Pseudomonadota</taxon>
        <taxon>Gammaproteobacteria</taxon>
        <taxon>Methylococcales</taxon>
        <taxon>Methylococcaceae</taxon>
        <taxon>Methylomonas</taxon>
    </lineage>
</organism>
<sequence>MKIQVIDNIGQIQPLMLMAEADVAFYSDEIQALNAAEQLQPNIILLNFALRGSQTADYTNLLLAASPASNIVIIGDDLHEEQILHCVLAGAKGYQNSLSLAAYINRMIHAVAAGEAWLSRKIVAYLLDAIHRNYSVQAIS</sequence>
<dbReference type="RefSeq" id="WP_082880254.1">
    <property type="nucleotide sequence ID" value="NZ_LUUH01000110.1"/>
</dbReference>
<dbReference type="Proteomes" id="UP000077763">
    <property type="component" value="Unassembled WGS sequence"/>
</dbReference>
<evidence type="ECO:0008006" key="3">
    <source>
        <dbReference type="Google" id="ProtNLM"/>
    </source>
</evidence>
<dbReference type="SUPFAM" id="SSF52172">
    <property type="entry name" value="CheY-like"/>
    <property type="match status" value="1"/>
</dbReference>
<gene>
    <name evidence="1" type="ORF">A1353_03080</name>
</gene>
<evidence type="ECO:0000313" key="1">
    <source>
        <dbReference type="EMBL" id="OAH96628.1"/>
    </source>
</evidence>